<dbReference type="NCBIfam" id="TIGR00762">
    <property type="entry name" value="DegV"/>
    <property type="match status" value="1"/>
</dbReference>
<organism evidence="2 3">
    <name type="scientific">Actinomadura rubteroloni</name>
    <dbReference type="NCBI Taxonomy" id="1926885"/>
    <lineage>
        <taxon>Bacteria</taxon>
        <taxon>Bacillati</taxon>
        <taxon>Actinomycetota</taxon>
        <taxon>Actinomycetes</taxon>
        <taxon>Streptosporangiales</taxon>
        <taxon>Thermomonosporaceae</taxon>
        <taxon>Actinomadura</taxon>
    </lineage>
</organism>
<dbReference type="InterPro" id="IPR003797">
    <property type="entry name" value="DegV"/>
</dbReference>
<dbReference type="RefSeq" id="WP_103563501.1">
    <property type="nucleotide sequence ID" value="NZ_MTBP01000002.1"/>
</dbReference>
<name>A0A2P4UH23_9ACTN</name>
<evidence type="ECO:0000313" key="3">
    <source>
        <dbReference type="Proteomes" id="UP000242367"/>
    </source>
</evidence>
<dbReference type="PROSITE" id="PS51482">
    <property type="entry name" value="DEGV"/>
    <property type="match status" value="1"/>
</dbReference>
<dbReference type="AlphaFoldDB" id="A0A2P4UH23"/>
<evidence type="ECO:0000256" key="1">
    <source>
        <dbReference type="ARBA" id="ARBA00023121"/>
    </source>
</evidence>
<dbReference type="Gene3D" id="3.40.50.10170">
    <property type="match status" value="1"/>
</dbReference>
<keyword evidence="3" id="KW-1185">Reference proteome</keyword>
<keyword evidence="1" id="KW-0446">Lipid-binding</keyword>
<dbReference type="InterPro" id="IPR043168">
    <property type="entry name" value="DegV_C"/>
</dbReference>
<dbReference type="Proteomes" id="UP000242367">
    <property type="component" value="Unassembled WGS sequence"/>
</dbReference>
<sequence length="285" mass="29208">MGSARRTGVAVITDSTAYLPPGLAERHGVTIVPLQIAVGGTVRDENDITTAEAAQALREWRPVTTSRPAPERFADTYRSVGESGASAIVSVHLSAEMSGTVEAARLAAASAPVPVQVVDSGTIGLGLGLSALTAAAAALRGASASEAASAALRRADESRSLFYVDTLEHLRRGGRIGAAATLLGSALMMKPLLGIEDGRIAPLEKVRTSARALARLEELVVAEAGDRRVDLGVQHLAAASRAEALAARLRARLPGVEDIYVGEVGPVIGAHVGPGMLGVVVAPQL</sequence>
<dbReference type="Gene3D" id="3.30.1180.10">
    <property type="match status" value="1"/>
</dbReference>
<dbReference type="InterPro" id="IPR050270">
    <property type="entry name" value="DegV_domain_contain"/>
</dbReference>
<dbReference type="GO" id="GO:0008289">
    <property type="term" value="F:lipid binding"/>
    <property type="evidence" value="ECO:0007669"/>
    <property type="project" value="UniProtKB-KW"/>
</dbReference>
<reference evidence="2 3" key="1">
    <citation type="journal article" date="2017" name="Chemistry">
        <title>Isolation, Biosynthesis and Chemical Modifications of Rubterolones A-F: Rare Tropolone Alkaloids from Actinomadura sp. 5-2.</title>
        <authorList>
            <person name="Guo H."/>
            <person name="Benndorf R."/>
            <person name="Leichnitz D."/>
            <person name="Klassen J.L."/>
            <person name="Vollmers J."/>
            <person name="Gorls H."/>
            <person name="Steinacker M."/>
            <person name="Weigel C."/>
            <person name="Dahse H.M."/>
            <person name="Kaster A.K."/>
            <person name="de Beer Z.W."/>
            <person name="Poulsen M."/>
            <person name="Beemelmanns C."/>
        </authorList>
    </citation>
    <scope>NUCLEOTIDE SEQUENCE [LARGE SCALE GENOMIC DNA]</scope>
    <source>
        <strain evidence="2 3">5-2</strain>
    </source>
</reference>
<dbReference type="EMBL" id="MTBP01000002">
    <property type="protein sequence ID" value="POM24364.1"/>
    <property type="molecule type" value="Genomic_DNA"/>
</dbReference>
<gene>
    <name evidence="2" type="ORF">BTM25_29930</name>
</gene>
<dbReference type="PANTHER" id="PTHR33434">
    <property type="entry name" value="DEGV DOMAIN-CONTAINING PROTEIN DR_1986-RELATED"/>
    <property type="match status" value="1"/>
</dbReference>
<dbReference type="Pfam" id="PF02645">
    <property type="entry name" value="DegV"/>
    <property type="match status" value="1"/>
</dbReference>
<accession>A0A2P4UH23</accession>
<comment type="caution">
    <text evidence="2">The sequence shown here is derived from an EMBL/GenBank/DDBJ whole genome shotgun (WGS) entry which is preliminary data.</text>
</comment>
<dbReference type="SUPFAM" id="SSF82549">
    <property type="entry name" value="DAK1/DegV-like"/>
    <property type="match status" value="1"/>
</dbReference>
<evidence type="ECO:0000313" key="2">
    <source>
        <dbReference type="EMBL" id="POM24364.1"/>
    </source>
</evidence>
<dbReference type="PANTHER" id="PTHR33434:SF2">
    <property type="entry name" value="FATTY ACID-BINDING PROTEIN TM_1468"/>
    <property type="match status" value="1"/>
</dbReference>
<proteinExistence type="predicted"/>
<protein>
    <submittedName>
        <fullName evidence="2">DegV domain-containing protein</fullName>
    </submittedName>
</protein>